<dbReference type="AlphaFoldDB" id="A0AAW1LRM0"/>
<evidence type="ECO:0000313" key="3">
    <source>
        <dbReference type="Proteomes" id="UP001443914"/>
    </source>
</evidence>
<accession>A0AAW1LRM0</accession>
<evidence type="ECO:0000256" key="1">
    <source>
        <dbReference type="SAM" id="MobiDB-lite"/>
    </source>
</evidence>
<comment type="caution">
    <text evidence="2">The sequence shown here is derived from an EMBL/GenBank/DDBJ whole genome shotgun (WGS) entry which is preliminary data.</text>
</comment>
<dbReference type="PANTHER" id="PTHR33052">
    <property type="entry name" value="DUF4228 DOMAIN PROTEIN-RELATED"/>
    <property type="match status" value="1"/>
</dbReference>
<proteinExistence type="predicted"/>
<feature type="region of interest" description="Disordered" evidence="1">
    <location>
        <begin position="142"/>
        <end position="162"/>
    </location>
</feature>
<keyword evidence="3" id="KW-1185">Reference proteome</keyword>
<dbReference type="EMBL" id="JBDFQZ010000004">
    <property type="protein sequence ID" value="KAK9735951.1"/>
    <property type="molecule type" value="Genomic_DNA"/>
</dbReference>
<dbReference type="InterPro" id="IPR025322">
    <property type="entry name" value="PADRE_dom"/>
</dbReference>
<feature type="compositionally biased region" description="Low complexity" evidence="1">
    <location>
        <begin position="142"/>
        <end position="160"/>
    </location>
</feature>
<protein>
    <submittedName>
        <fullName evidence="2">Uncharacterized protein</fullName>
    </submittedName>
</protein>
<reference evidence="2" key="1">
    <citation type="submission" date="2024-03" db="EMBL/GenBank/DDBJ databases">
        <title>WGS assembly of Saponaria officinalis var. Norfolk2.</title>
        <authorList>
            <person name="Jenkins J."/>
            <person name="Shu S."/>
            <person name="Grimwood J."/>
            <person name="Barry K."/>
            <person name="Goodstein D."/>
            <person name="Schmutz J."/>
            <person name="Leebens-Mack J."/>
            <person name="Osbourn A."/>
        </authorList>
    </citation>
    <scope>NUCLEOTIDE SEQUENCE [LARGE SCALE GENOMIC DNA]</scope>
    <source>
        <strain evidence="2">JIC</strain>
    </source>
</reference>
<dbReference type="Proteomes" id="UP001443914">
    <property type="component" value="Unassembled WGS sequence"/>
</dbReference>
<name>A0AAW1LRM0_SAPOF</name>
<organism evidence="2 3">
    <name type="scientific">Saponaria officinalis</name>
    <name type="common">Common soapwort</name>
    <name type="synonym">Lychnis saponaria</name>
    <dbReference type="NCBI Taxonomy" id="3572"/>
    <lineage>
        <taxon>Eukaryota</taxon>
        <taxon>Viridiplantae</taxon>
        <taxon>Streptophyta</taxon>
        <taxon>Embryophyta</taxon>
        <taxon>Tracheophyta</taxon>
        <taxon>Spermatophyta</taxon>
        <taxon>Magnoliopsida</taxon>
        <taxon>eudicotyledons</taxon>
        <taxon>Gunneridae</taxon>
        <taxon>Pentapetalae</taxon>
        <taxon>Caryophyllales</taxon>
        <taxon>Caryophyllaceae</taxon>
        <taxon>Caryophylleae</taxon>
        <taxon>Saponaria</taxon>
    </lineage>
</organism>
<sequence>MGITTKITKKKTLKSCIKLGLIIPLIFLSNKKIKLILHEGTTKVIKRRMKIKAGEIMFEFPDCVVCQANSFFIGKPIPILSIHDHLVAGHTYFIVPLDRLPSPPDGGSGGGALLSTTSLFSLGSPSGGCPNAKPPATLLNLLSSSSNRSSSNNNNKRSTSPFEYVKDKDGRVALIKVVPDFITRIITSNCSPNNNNNMDVSAKLICSTPELQKQYEQLVRGKDRAWSPKLETIIERKIGFSPSRLLRLEWK</sequence>
<evidence type="ECO:0000313" key="2">
    <source>
        <dbReference type="EMBL" id="KAK9735951.1"/>
    </source>
</evidence>
<dbReference type="Pfam" id="PF14009">
    <property type="entry name" value="PADRE"/>
    <property type="match status" value="1"/>
</dbReference>
<gene>
    <name evidence="2" type="ORF">RND81_04G240400</name>
</gene>